<dbReference type="EMBL" id="LOXM01000126">
    <property type="protein sequence ID" value="KVG67247.1"/>
    <property type="molecule type" value="Genomic_DNA"/>
</dbReference>
<dbReference type="PANTHER" id="PTHR34823">
    <property type="entry name" value="GLCNAC-BINDING PROTEIN A"/>
    <property type="match status" value="1"/>
</dbReference>
<keyword evidence="2" id="KW-0378">Hydrolase</keyword>
<proteinExistence type="predicted"/>
<dbReference type="InterPro" id="IPR013783">
    <property type="entry name" value="Ig-like_fold"/>
</dbReference>
<dbReference type="SUPFAM" id="SSF49265">
    <property type="entry name" value="Fibronectin type III"/>
    <property type="match status" value="1"/>
</dbReference>
<evidence type="ECO:0000313" key="5">
    <source>
        <dbReference type="Proteomes" id="UP000064029"/>
    </source>
</evidence>
<protein>
    <submittedName>
        <fullName evidence="4">Chitin-binding protein</fullName>
    </submittedName>
</protein>
<dbReference type="SUPFAM" id="SSF51055">
    <property type="entry name" value="Carbohydrate binding domain"/>
    <property type="match status" value="1"/>
</dbReference>
<evidence type="ECO:0000313" key="4">
    <source>
        <dbReference type="EMBL" id="KVG67247.1"/>
    </source>
</evidence>
<dbReference type="GO" id="GO:0005576">
    <property type="term" value="C:extracellular region"/>
    <property type="evidence" value="ECO:0007669"/>
    <property type="project" value="InterPro"/>
</dbReference>
<dbReference type="Pfam" id="PF02839">
    <property type="entry name" value="CBM_5_12"/>
    <property type="match status" value="1"/>
</dbReference>
<name>A0A103RG80_9BURK</name>
<dbReference type="Gene3D" id="2.70.50.50">
    <property type="entry name" value="chitin-binding protein cbp21"/>
    <property type="match status" value="1"/>
</dbReference>
<organism evidence="4 5">
    <name type="scientific">Burkholderia ubonensis</name>
    <dbReference type="NCBI Taxonomy" id="101571"/>
    <lineage>
        <taxon>Bacteria</taxon>
        <taxon>Pseudomonadati</taxon>
        <taxon>Pseudomonadota</taxon>
        <taxon>Betaproteobacteria</taxon>
        <taxon>Burkholderiales</taxon>
        <taxon>Burkholderiaceae</taxon>
        <taxon>Burkholderia</taxon>
        <taxon>Burkholderia cepacia complex</taxon>
    </lineage>
</organism>
<dbReference type="GO" id="GO:0030246">
    <property type="term" value="F:carbohydrate binding"/>
    <property type="evidence" value="ECO:0007669"/>
    <property type="project" value="InterPro"/>
</dbReference>
<dbReference type="AlphaFoldDB" id="A0A103RG80"/>
<dbReference type="PANTHER" id="PTHR34823:SF1">
    <property type="entry name" value="CHITIN-BINDING TYPE-4 DOMAIN-CONTAINING PROTEIN"/>
    <property type="match status" value="1"/>
</dbReference>
<dbReference type="CDD" id="cd00063">
    <property type="entry name" value="FN3"/>
    <property type="match status" value="2"/>
</dbReference>
<accession>A0A103RG80</accession>
<evidence type="ECO:0000256" key="2">
    <source>
        <dbReference type="ARBA" id="ARBA00022801"/>
    </source>
</evidence>
<dbReference type="GO" id="GO:0004553">
    <property type="term" value="F:hydrolase activity, hydrolyzing O-glycosyl compounds"/>
    <property type="evidence" value="ECO:0007669"/>
    <property type="project" value="InterPro"/>
</dbReference>
<reference evidence="4 5" key="1">
    <citation type="submission" date="2015-11" db="EMBL/GenBank/DDBJ databases">
        <title>Expanding the genomic diversity of Burkholderia species for the development of highly accurate diagnostics.</title>
        <authorList>
            <person name="Sahl J."/>
            <person name="Keim P."/>
            <person name="Wagner D."/>
        </authorList>
    </citation>
    <scope>NUCLEOTIDE SEQUENCE [LARGE SCALE GENOMIC DNA]</scope>
    <source>
        <strain evidence="4 5">MSMB2036</strain>
    </source>
</reference>
<dbReference type="InterPro" id="IPR003961">
    <property type="entry name" value="FN3_dom"/>
</dbReference>
<gene>
    <name evidence="4" type="ORF">WJ33_25945</name>
</gene>
<dbReference type="Gene3D" id="2.10.10.20">
    <property type="entry name" value="Carbohydrate-binding module superfamily 5/12"/>
    <property type="match status" value="1"/>
</dbReference>
<evidence type="ECO:0000256" key="1">
    <source>
        <dbReference type="ARBA" id="ARBA00022729"/>
    </source>
</evidence>
<feature type="domain" description="Fibronectin type-III" evidence="3">
    <location>
        <begin position="301"/>
        <end position="391"/>
    </location>
</feature>
<dbReference type="InterPro" id="IPR014756">
    <property type="entry name" value="Ig_E-set"/>
</dbReference>
<dbReference type="InterPro" id="IPR051024">
    <property type="entry name" value="GlcNAc_Chitin_IntDeg"/>
</dbReference>
<keyword evidence="1" id="KW-0732">Signal</keyword>
<dbReference type="Gene3D" id="2.60.40.10">
    <property type="entry name" value="Immunoglobulins"/>
    <property type="match status" value="2"/>
</dbReference>
<dbReference type="CDD" id="cd12214">
    <property type="entry name" value="ChiA1_BD"/>
    <property type="match status" value="1"/>
</dbReference>
<dbReference type="CDD" id="cd21177">
    <property type="entry name" value="LPMO_AA10"/>
    <property type="match status" value="1"/>
</dbReference>
<dbReference type="Pfam" id="PF03067">
    <property type="entry name" value="LPMO_10"/>
    <property type="match status" value="1"/>
</dbReference>
<feature type="domain" description="Fibronectin type-III" evidence="3">
    <location>
        <begin position="209"/>
        <end position="296"/>
    </location>
</feature>
<dbReference type="SMART" id="SM00060">
    <property type="entry name" value="FN3"/>
    <property type="match status" value="2"/>
</dbReference>
<dbReference type="SUPFAM" id="SSF81296">
    <property type="entry name" value="E set domains"/>
    <property type="match status" value="1"/>
</dbReference>
<dbReference type="PROSITE" id="PS50853">
    <property type="entry name" value="FN3"/>
    <property type="match status" value="2"/>
</dbReference>
<comment type="caution">
    <text evidence="4">The sequence shown here is derived from an EMBL/GenBank/DDBJ whole genome shotgun (WGS) entry which is preliminary data.</text>
</comment>
<dbReference type="OrthoDB" id="3675244at2"/>
<dbReference type="RefSeq" id="WP_059752263.1">
    <property type="nucleotide sequence ID" value="NZ_CP013416.1"/>
</dbReference>
<dbReference type="Proteomes" id="UP000064029">
    <property type="component" value="Unassembled WGS sequence"/>
</dbReference>
<dbReference type="InterPro" id="IPR004302">
    <property type="entry name" value="Cellulose/chitin-bd_N"/>
</dbReference>
<evidence type="ECO:0000259" key="3">
    <source>
        <dbReference type="PROSITE" id="PS50853"/>
    </source>
</evidence>
<dbReference type="InterPro" id="IPR003610">
    <property type="entry name" value="CBM5/12"/>
</dbReference>
<dbReference type="InterPro" id="IPR036116">
    <property type="entry name" value="FN3_sf"/>
</dbReference>
<dbReference type="InterPro" id="IPR036573">
    <property type="entry name" value="CBM_sf_5/12"/>
</dbReference>
<dbReference type="GO" id="GO:0005975">
    <property type="term" value="P:carbohydrate metabolic process"/>
    <property type="evidence" value="ECO:0007669"/>
    <property type="project" value="InterPro"/>
</dbReference>
<dbReference type="SMART" id="SM00495">
    <property type="entry name" value="ChtBD3"/>
    <property type="match status" value="1"/>
</dbReference>
<dbReference type="Pfam" id="PF00041">
    <property type="entry name" value="fn3"/>
    <property type="match status" value="1"/>
</dbReference>
<sequence length="453" mass="50329">MAKIRSRQVRHGHVFSPESRAMFAYLDGKLGYSDVNSLEAGKFFPAAAAGLPDPLAPTDIVNNTPPADGQLASGGFPAALFLDEPGTDWQKHPVRAGDVIEFSWNYAAIHATRRWNYFITKRDWDPQRKLSRDQFEAEPFYRVEYLLQPFWEHEDGLWPPAPTKHEVVLPERDGYHVVLAVWEVANTGNAFYQVVDFEFGGGGGQRPTPPTGLQASEITTSSIELSWLPSSGALPIDFYSIYRGDRLLAKIDADSTRFVDRPLDPDTEYVYYVRATDIEGGQSGRSETLAVRTLGDGEERPPKAPTYLHSMGETAHSVHLMWGESTGSHPIRLYRVYRNGVPVGETAPSRLELVDTGLTANTEYRYFVAAVDSRDWLSLPSNVLIAHTTGDTGVRPAWETGVNYAVGDEVSYQGSAFRCLQAHTSNPAWTPDETINVLWVEIPARRAAVNSAR</sequence>